<dbReference type="PANTHER" id="PTHR36159:SF1">
    <property type="entry name" value="RETROVIRUS-RELATED POL POLYPROTEIN FROM TRANSPOSON 412-LIKE PROTEIN"/>
    <property type="match status" value="1"/>
</dbReference>
<feature type="non-terminal residue" evidence="2">
    <location>
        <position position="1"/>
    </location>
</feature>
<reference evidence="2" key="1">
    <citation type="submission" date="2020-02" db="EMBL/GenBank/DDBJ databases">
        <title>Relaxed selection underlies rapid genomic changes in the transitions from sociality to social parasitism in ants.</title>
        <authorList>
            <person name="Bi X."/>
        </authorList>
    </citation>
    <scope>NUCLEOTIDE SEQUENCE</scope>
    <source>
        <strain evidence="2">BGI-DK2014c</strain>
        <tissue evidence="2">Whole body</tissue>
    </source>
</reference>
<protein>
    <submittedName>
        <fullName evidence="2">POL5 protein</fullName>
    </submittedName>
</protein>
<name>A0A836JV10_9HYME</name>
<accession>A0A836JV10</accession>
<comment type="caution">
    <text evidence="2">The sequence shown here is derived from an EMBL/GenBank/DDBJ whole genome shotgun (WGS) entry which is preliminary data.</text>
</comment>
<evidence type="ECO:0000259" key="1">
    <source>
        <dbReference type="Pfam" id="PF21738"/>
    </source>
</evidence>
<organism evidence="2 3">
    <name type="scientific">Pseudoatta argentina</name>
    <dbReference type="NCBI Taxonomy" id="621737"/>
    <lineage>
        <taxon>Eukaryota</taxon>
        <taxon>Metazoa</taxon>
        <taxon>Ecdysozoa</taxon>
        <taxon>Arthropoda</taxon>
        <taxon>Hexapoda</taxon>
        <taxon>Insecta</taxon>
        <taxon>Pterygota</taxon>
        <taxon>Neoptera</taxon>
        <taxon>Endopterygota</taxon>
        <taxon>Hymenoptera</taxon>
        <taxon>Apocrita</taxon>
        <taxon>Aculeata</taxon>
        <taxon>Formicoidea</taxon>
        <taxon>Formicidae</taxon>
        <taxon>Myrmicinae</taxon>
        <taxon>Pseudoatta</taxon>
    </lineage>
</organism>
<sequence length="242" mass="28596">MIQKQGHWVPYELKPRDVERRFGTCELLLQRQKKKIEIDNIEDSLVKHEIKDLIENYKPQKIKETKVKMNIVLKDEIPVYQRPRRLAPAERVQVSKQIDDWLRDGIIRPSISEYASPITLRKNIMSRDVSMFDDCNLSNVKLYLNSAFYPYNDLNLDFGKKRYAVLFDMYARFHRTYYGSGCFETLFNVLSFIEKEPFVVIDCSRQKESVKSVTVDVRIEFDCKENVPQIQLLPIVLSYTIA</sequence>
<dbReference type="PANTHER" id="PTHR36159">
    <property type="entry name" value="PROTEIN CBG23766"/>
    <property type="match status" value="1"/>
</dbReference>
<gene>
    <name evidence="2" type="primary">Pol_8</name>
    <name evidence="2" type="ORF">G6Z78_0006874</name>
</gene>
<evidence type="ECO:0000313" key="3">
    <source>
        <dbReference type="Proteomes" id="UP000668214"/>
    </source>
</evidence>
<dbReference type="InterPro" id="IPR043502">
    <property type="entry name" value="DNA/RNA_pol_sf"/>
</dbReference>
<dbReference type="EMBL" id="JAANIA010001351">
    <property type="protein sequence ID" value="KAG5320698.1"/>
    <property type="molecule type" value="Genomic_DNA"/>
</dbReference>
<feature type="non-terminal residue" evidence="2">
    <location>
        <position position="242"/>
    </location>
</feature>
<dbReference type="Proteomes" id="UP000668214">
    <property type="component" value="Unassembled WGS sequence"/>
</dbReference>
<dbReference type="SUPFAM" id="SSF56672">
    <property type="entry name" value="DNA/RNA polymerases"/>
    <property type="match status" value="1"/>
</dbReference>
<proteinExistence type="predicted"/>
<dbReference type="InterPro" id="IPR049512">
    <property type="entry name" value="DJR-like_dom"/>
</dbReference>
<dbReference type="Gene3D" id="3.10.10.10">
    <property type="entry name" value="HIV Type 1 Reverse Transcriptase, subunit A, domain 1"/>
    <property type="match status" value="1"/>
</dbReference>
<dbReference type="GO" id="GO:0071897">
    <property type="term" value="P:DNA biosynthetic process"/>
    <property type="evidence" value="ECO:0007669"/>
    <property type="project" value="UniProtKB-ARBA"/>
</dbReference>
<evidence type="ECO:0000313" key="2">
    <source>
        <dbReference type="EMBL" id="KAG5320698.1"/>
    </source>
</evidence>
<keyword evidence="3" id="KW-1185">Reference proteome</keyword>
<dbReference type="Pfam" id="PF21738">
    <property type="entry name" value="DJR-like_dom"/>
    <property type="match status" value="1"/>
</dbReference>
<feature type="domain" description="Double jelly roll-like" evidence="1">
    <location>
        <begin position="120"/>
        <end position="229"/>
    </location>
</feature>
<dbReference type="AlphaFoldDB" id="A0A836JV10"/>